<evidence type="ECO:0000313" key="8">
    <source>
        <dbReference type="Proteomes" id="UP001642409"/>
    </source>
</evidence>
<accession>A0AA86QH73</accession>
<evidence type="ECO:0000256" key="3">
    <source>
        <dbReference type="ARBA" id="ARBA00022741"/>
    </source>
</evidence>
<comment type="caution">
    <text evidence="6">The sequence shown here is derived from an EMBL/GenBank/DDBJ whole genome shotgun (WGS) entry which is preliminary data.</text>
</comment>
<keyword evidence="8" id="KW-1185">Reference proteome</keyword>
<keyword evidence="4" id="KW-0067">ATP-binding</keyword>
<name>A0AA86QH73_9EUKA</name>
<dbReference type="EMBL" id="CAXDID020000055">
    <property type="protein sequence ID" value="CAL6006928.1"/>
    <property type="molecule type" value="Genomic_DNA"/>
</dbReference>
<sequence length="87" mass="10202">MSKIRDKLLNELSADTKVLVTNAQKYADEFKSQRFTRPQKTTGYANQYVNDLINGQTSIINDKKTDIKYKQFQKQMFNHVLWSPSQL</sequence>
<keyword evidence="3" id="KW-0547">Nucleotide-binding</keyword>
<protein>
    <submittedName>
        <fullName evidence="6">C-terminal</fullName>
    </submittedName>
</protein>
<proteinExistence type="inferred from homology"/>
<evidence type="ECO:0000313" key="6">
    <source>
        <dbReference type="EMBL" id="CAI9951560.1"/>
    </source>
</evidence>
<evidence type="ECO:0000256" key="1">
    <source>
        <dbReference type="ARBA" id="ARBA00008936"/>
    </source>
</evidence>
<dbReference type="InterPro" id="IPR024034">
    <property type="entry name" value="ATPase_F1/V1_b/a_C"/>
</dbReference>
<dbReference type="GO" id="GO:0006811">
    <property type="term" value="P:monoatomic ion transport"/>
    <property type="evidence" value="ECO:0007669"/>
    <property type="project" value="UniProtKB-KW"/>
</dbReference>
<reference evidence="7 8" key="2">
    <citation type="submission" date="2024-07" db="EMBL/GenBank/DDBJ databases">
        <authorList>
            <person name="Akdeniz Z."/>
        </authorList>
    </citation>
    <scope>NUCLEOTIDE SEQUENCE [LARGE SCALE GENOMIC DNA]</scope>
</reference>
<keyword evidence="5" id="KW-0406">Ion transport</keyword>
<dbReference type="Proteomes" id="UP001642409">
    <property type="component" value="Unassembled WGS sequence"/>
</dbReference>
<evidence type="ECO:0000256" key="2">
    <source>
        <dbReference type="ARBA" id="ARBA00022448"/>
    </source>
</evidence>
<evidence type="ECO:0000256" key="5">
    <source>
        <dbReference type="ARBA" id="ARBA00023065"/>
    </source>
</evidence>
<gene>
    <name evidence="7" type="ORF">HINF_LOCUS20387</name>
    <name evidence="6" type="ORF">HINF_LOCUS39205</name>
</gene>
<reference evidence="6" key="1">
    <citation type="submission" date="2023-06" db="EMBL/GenBank/DDBJ databases">
        <authorList>
            <person name="Kurt Z."/>
        </authorList>
    </citation>
    <scope>NUCLEOTIDE SEQUENCE</scope>
</reference>
<dbReference type="SUPFAM" id="SSF47917">
    <property type="entry name" value="C-terminal domain of alpha and beta subunits of F1 ATP synthase"/>
    <property type="match status" value="1"/>
</dbReference>
<evidence type="ECO:0000256" key="4">
    <source>
        <dbReference type="ARBA" id="ARBA00022840"/>
    </source>
</evidence>
<organism evidence="6">
    <name type="scientific">Hexamita inflata</name>
    <dbReference type="NCBI Taxonomy" id="28002"/>
    <lineage>
        <taxon>Eukaryota</taxon>
        <taxon>Metamonada</taxon>
        <taxon>Diplomonadida</taxon>
        <taxon>Hexamitidae</taxon>
        <taxon>Hexamitinae</taxon>
        <taxon>Hexamita</taxon>
    </lineage>
</organism>
<dbReference type="AlphaFoldDB" id="A0AA86QH73"/>
<dbReference type="Gene3D" id="1.10.1140.10">
    <property type="entry name" value="Bovine Mitochondrial F1-atpase, Atp Synthase Beta Chain, Chain D, domain 3"/>
    <property type="match status" value="1"/>
</dbReference>
<dbReference type="EMBL" id="CATOUU010000825">
    <property type="protein sequence ID" value="CAI9951560.1"/>
    <property type="molecule type" value="Genomic_DNA"/>
</dbReference>
<evidence type="ECO:0000313" key="7">
    <source>
        <dbReference type="EMBL" id="CAL6006928.1"/>
    </source>
</evidence>
<comment type="similarity">
    <text evidence="1">Belongs to the ATPase alpha/beta chains family.</text>
</comment>
<keyword evidence="2" id="KW-0813">Transport</keyword>